<evidence type="ECO:0000313" key="7">
    <source>
        <dbReference type="Proteomes" id="UP000683417"/>
    </source>
</evidence>
<feature type="transmembrane region" description="Helical" evidence="5">
    <location>
        <begin position="86"/>
        <end position="104"/>
    </location>
</feature>
<dbReference type="AlphaFoldDB" id="A0A9W4D2C5"/>
<evidence type="ECO:0000256" key="2">
    <source>
        <dbReference type="ARBA" id="ARBA00022692"/>
    </source>
</evidence>
<accession>A0A9W4D2C5</accession>
<keyword evidence="3 5" id="KW-1133">Transmembrane helix</keyword>
<sequence length="471" mass="54340">MSRIAKKSLFERINSYLHAEEWFFSLSETLEIGEFYSLQLGNSTAFSCHVIFLVAQANSRGIINSKNNVFDDKVSRQRWLSLTSSMTLYLLTIFSILNVVYTFTRKRHYRMFERPKTVAQQPQSLRLVRIDSHPSRSLFSLQNLNNFFKGTIDESSTYLDPKRDVWEIAVWDPYPICLRISCLMSPGHVLIYWLFLPTDTLDPLPSMTAFKLFLLQIFISSQLLLFQAKFSQQVKDISIVHGEVLNEYDVKFVRPKLNPHMRDFSTQSSSTDIGVSSKMYNTVTTNTPSFRVNQNSRVYHDQSMAHQLEAKSQYTPNHKQEPISSANTPSDQMSFMVNPSLGYSSRSTPWPFRPGRNLRSATTPDQQCAEEIYEQSETPAKRTESIFNARSISRRTTNSFFNNSSWSIKDQGPTKVIPTEEVGSNLASFRKICPDQWPNRGEFYKRATPNASNINPKRAPKVYYERMPSIF</sequence>
<dbReference type="GO" id="GO:0043007">
    <property type="term" value="P:maintenance of rDNA"/>
    <property type="evidence" value="ECO:0007669"/>
    <property type="project" value="TreeGrafter"/>
</dbReference>
<dbReference type="PANTHER" id="PTHR28293">
    <property type="entry name" value="NUCLEAR RIM PROTEIN 1"/>
    <property type="match status" value="1"/>
</dbReference>
<proteinExistence type="predicted"/>
<name>A0A9W4D2C5_BLUGR</name>
<organism evidence="6 7">
    <name type="scientific">Blumeria graminis f. sp. triticale</name>
    <dbReference type="NCBI Taxonomy" id="1689686"/>
    <lineage>
        <taxon>Eukaryota</taxon>
        <taxon>Fungi</taxon>
        <taxon>Dikarya</taxon>
        <taxon>Ascomycota</taxon>
        <taxon>Pezizomycotina</taxon>
        <taxon>Leotiomycetes</taxon>
        <taxon>Erysiphales</taxon>
        <taxon>Erysiphaceae</taxon>
        <taxon>Blumeria</taxon>
    </lineage>
</organism>
<evidence type="ECO:0000256" key="1">
    <source>
        <dbReference type="ARBA" id="ARBA00004127"/>
    </source>
</evidence>
<dbReference type="GO" id="GO:0012505">
    <property type="term" value="C:endomembrane system"/>
    <property type="evidence" value="ECO:0007669"/>
    <property type="project" value="UniProtKB-SubCell"/>
</dbReference>
<keyword evidence="2 5" id="KW-0812">Transmembrane</keyword>
<reference evidence="6" key="1">
    <citation type="submission" date="2020-10" db="EMBL/GenBank/DDBJ databases">
        <authorList>
            <person name="Muller C M."/>
        </authorList>
    </citation>
    <scope>NUCLEOTIDE SEQUENCE</scope>
    <source>
        <strain evidence="6">THUN-12</strain>
    </source>
</reference>
<gene>
    <name evidence="6" type="ORF">BGTH12_LOCUS4005</name>
</gene>
<comment type="subcellular location">
    <subcellularLocation>
        <location evidence="1">Endomembrane system</location>
        <topology evidence="1">Multi-pass membrane protein</topology>
    </subcellularLocation>
</comment>
<comment type="caution">
    <text evidence="6">The sequence shown here is derived from an EMBL/GenBank/DDBJ whole genome shotgun (WGS) entry which is preliminary data.</text>
</comment>
<dbReference type="Proteomes" id="UP000683417">
    <property type="component" value="Unassembled WGS sequence"/>
</dbReference>
<evidence type="ECO:0000256" key="3">
    <source>
        <dbReference type="ARBA" id="ARBA00022989"/>
    </source>
</evidence>
<evidence type="ECO:0000313" key="6">
    <source>
        <dbReference type="EMBL" id="CAD6502647.1"/>
    </source>
</evidence>
<dbReference type="InterPro" id="IPR018819">
    <property type="entry name" value="Nur1/Mug154"/>
</dbReference>
<dbReference type="PANTHER" id="PTHR28293:SF1">
    <property type="entry name" value="NUCLEAR RIM PROTEIN 1"/>
    <property type="match status" value="1"/>
</dbReference>
<dbReference type="Pfam" id="PF10332">
    <property type="entry name" value="DUF2418"/>
    <property type="match status" value="1"/>
</dbReference>
<keyword evidence="4 5" id="KW-0472">Membrane</keyword>
<evidence type="ECO:0000256" key="5">
    <source>
        <dbReference type="SAM" id="Phobius"/>
    </source>
</evidence>
<protein>
    <submittedName>
        <fullName evidence="6">BgTH12-05237</fullName>
    </submittedName>
</protein>
<dbReference type="EMBL" id="CAJHIT010000006">
    <property type="protein sequence ID" value="CAD6502647.1"/>
    <property type="molecule type" value="Genomic_DNA"/>
</dbReference>
<evidence type="ECO:0000256" key="4">
    <source>
        <dbReference type="ARBA" id="ARBA00023136"/>
    </source>
</evidence>
<dbReference type="GO" id="GO:0007096">
    <property type="term" value="P:regulation of exit from mitosis"/>
    <property type="evidence" value="ECO:0007669"/>
    <property type="project" value="TreeGrafter"/>
</dbReference>